<keyword evidence="4" id="KW-0378">Hydrolase</keyword>
<keyword evidence="3" id="KW-0479">Metal-binding</keyword>
<evidence type="ECO:0000256" key="3">
    <source>
        <dbReference type="ARBA" id="ARBA00022723"/>
    </source>
</evidence>
<keyword evidence="5" id="KW-0862">Zinc</keyword>
<evidence type="ECO:0000256" key="1">
    <source>
        <dbReference type="ARBA" id="ARBA00001947"/>
    </source>
</evidence>
<gene>
    <name evidence="9" type="ORF">SLS58_011361</name>
</gene>
<dbReference type="PANTHER" id="PTHR37016">
    <property type="match status" value="1"/>
</dbReference>
<evidence type="ECO:0000256" key="4">
    <source>
        <dbReference type="ARBA" id="ARBA00022801"/>
    </source>
</evidence>
<dbReference type="EMBL" id="JAKEKT020000196">
    <property type="protein sequence ID" value="KAL1632544.1"/>
    <property type="molecule type" value="Genomic_DNA"/>
</dbReference>
<dbReference type="Pfam" id="PF02102">
    <property type="entry name" value="Peptidase_M35"/>
    <property type="match status" value="1"/>
</dbReference>
<organism evidence="9 10">
    <name type="scientific">Diplodia intermedia</name>
    <dbReference type="NCBI Taxonomy" id="856260"/>
    <lineage>
        <taxon>Eukaryota</taxon>
        <taxon>Fungi</taxon>
        <taxon>Dikarya</taxon>
        <taxon>Ascomycota</taxon>
        <taxon>Pezizomycotina</taxon>
        <taxon>Dothideomycetes</taxon>
        <taxon>Dothideomycetes incertae sedis</taxon>
        <taxon>Botryosphaeriales</taxon>
        <taxon>Botryosphaeriaceae</taxon>
        <taxon>Diplodia</taxon>
    </lineage>
</organism>
<dbReference type="InterPro" id="IPR050414">
    <property type="entry name" value="Fungal_M35_metalloproteases"/>
</dbReference>
<feature type="non-terminal residue" evidence="9">
    <location>
        <position position="74"/>
    </location>
</feature>
<comment type="caution">
    <text evidence="9">The sequence shown here is derived from an EMBL/GenBank/DDBJ whole genome shotgun (WGS) entry which is preliminary data.</text>
</comment>
<accession>A0ABR3SYY0</accession>
<feature type="chain" id="PRO_5047129153" evidence="8">
    <location>
        <begin position="17"/>
        <end position="74"/>
    </location>
</feature>
<evidence type="ECO:0000256" key="6">
    <source>
        <dbReference type="ARBA" id="ARBA00023049"/>
    </source>
</evidence>
<keyword evidence="7" id="KW-0865">Zymogen</keyword>
<keyword evidence="2" id="KW-0645">Protease</keyword>
<keyword evidence="10" id="KW-1185">Reference proteome</keyword>
<evidence type="ECO:0000256" key="8">
    <source>
        <dbReference type="SAM" id="SignalP"/>
    </source>
</evidence>
<reference evidence="9 10" key="1">
    <citation type="journal article" date="2023" name="Plant Dis.">
        <title>First Report of Diplodia intermedia Causing Canker and Dieback Diseases on Apple Trees in Canada.</title>
        <authorList>
            <person name="Ellouze W."/>
            <person name="Ilyukhin E."/>
            <person name="Sulman M."/>
            <person name="Ali S."/>
        </authorList>
    </citation>
    <scope>NUCLEOTIDE SEQUENCE [LARGE SCALE GENOMIC DNA]</scope>
    <source>
        <strain evidence="9 10">M45-28</strain>
    </source>
</reference>
<evidence type="ECO:0000256" key="7">
    <source>
        <dbReference type="ARBA" id="ARBA00023145"/>
    </source>
</evidence>
<name>A0ABR3SYY0_9PEZI</name>
<dbReference type="PANTHER" id="PTHR37016:SF2">
    <property type="entry name" value="NEUTRAL PROTEASE 2 HOMOLOG SNOG_02177"/>
    <property type="match status" value="1"/>
</dbReference>
<proteinExistence type="predicted"/>
<keyword evidence="6" id="KW-0482">Metalloprotease</keyword>
<feature type="signal peptide" evidence="8">
    <location>
        <begin position="1"/>
        <end position="16"/>
    </location>
</feature>
<dbReference type="InterPro" id="IPR001384">
    <property type="entry name" value="Peptidase_M35"/>
</dbReference>
<sequence length="74" mass="7723">MKFIAGLSFLASLAAAASVDVNKRDTPLDVKLELLGNTGVKASITNTGASALKLFKIGTLLDEQPVEKVEIHAA</sequence>
<evidence type="ECO:0000256" key="5">
    <source>
        <dbReference type="ARBA" id="ARBA00022833"/>
    </source>
</evidence>
<evidence type="ECO:0000313" key="9">
    <source>
        <dbReference type="EMBL" id="KAL1632544.1"/>
    </source>
</evidence>
<dbReference type="Proteomes" id="UP001521184">
    <property type="component" value="Unassembled WGS sequence"/>
</dbReference>
<evidence type="ECO:0000313" key="10">
    <source>
        <dbReference type="Proteomes" id="UP001521184"/>
    </source>
</evidence>
<comment type="cofactor">
    <cofactor evidence="1">
        <name>Zn(2+)</name>
        <dbReference type="ChEBI" id="CHEBI:29105"/>
    </cofactor>
</comment>
<protein>
    <submittedName>
        <fullName evidence="9">Uncharacterized protein</fullName>
    </submittedName>
</protein>
<keyword evidence="8" id="KW-0732">Signal</keyword>
<evidence type="ECO:0000256" key="2">
    <source>
        <dbReference type="ARBA" id="ARBA00022670"/>
    </source>
</evidence>